<organism evidence="3 4">
    <name type="scientific">Syntrophaceticus schinkii</name>
    <dbReference type="NCBI Taxonomy" id="499207"/>
    <lineage>
        <taxon>Bacteria</taxon>
        <taxon>Bacillati</taxon>
        <taxon>Bacillota</taxon>
        <taxon>Clostridia</taxon>
        <taxon>Thermoanaerobacterales</taxon>
        <taxon>Thermoanaerobacterales Family III. Incertae Sedis</taxon>
        <taxon>Syntrophaceticus</taxon>
    </lineage>
</organism>
<dbReference type="RefSeq" id="WP_052835284.1">
    <property type="nucleotide sequence ID" value="NZ_CDRZ01000057.1"/>
</dbReference>
<feature type="transmembrane region" description="Helical" evidence="1">
    <location>
        <begin position="18"/>
        <end position="36"/>
    </location>
</feature>
<keyword evidence="1" id="KW-0472">Membrane</keyword>
<evidence type="ECO:0000313" key="3">
    <source>
        <dbReference type="EMBL" id="CEO88129.1"/>
    </source>
</evidence>
<proteinExistence type="predicted"/>
<dbReference type="OrthoDB" id="6658731at2"/>
<gene>
    <name evidence="3" type="ORF">SSCH_150008</name>
</gene>
<evidence type="ECO:0000313" key="4">
    <source>
        <dbReference type="Proteomes" id="UP000046155"/>
    </source>
</evidence>
<keyword evidence="1" id="KW-1133">Transmembrane helix</keyword>
<name>A0A0B7MC58_9FIRM</name>
<feature type="transmembrane region" description="Helical" evidence="1">
    <location>
        <begin position="42"/>
        <end position="60"/>
    </location>
</feature>
<dbReference type="AlphaFoldDB" id="A0A0B7MC58"/>
<protein>
    <recommendedName>
        <fullName evidence="2">Uncharacterized protein YyaB-like PH domain-containing protein</fullName>
    </recommendedName>
</protein>
<keyword evidence="1" id="KW-0812">Transmembrane</keyword>
<evidence type="ECO:0000256" key="1">
    <source>
        <dbReference type="SAM" id="Phobius"/>
    </source>
</evidence>
<dbReference type="GO" id="GO:0030153">
    <property type="term" value="P:bacteriocin immunity"/>
    <property type="evidence" value="ECO:0007669"/>
    <property type="project" value="InterPro"/>
</dbReference>
<dbReference type="Proteomes" id="UP000046155">
    <property type="component" value="Unassembled WGS sequence"/>
</dbReference>
<dbReference type="Pfam" id="PF06713">
    <property type="entry name" value="bPH_4"/>
    <property type="match status" value="1"/>
</dbReference>
<accession>A0A0B7MC58</accession>
<feature type="domain" description="Uncharacterized protein YyaB-like PH" evidence="2">
    <location>
        <begin position="62"/>
        <end position="134"/>
    </location>
</feature>
<keyword evidence="4" id="KW-1185">Reference proteome</keyword>
<dbReference type="InterPro" id="IPR009589">
    <property type="entry name" value="PH_YyaB-like"/>
</dbReference>
<evidence type="ECO:0000259" key="2">
    <source>
        <dbReference type="Pfam" id="PF06713"/>
    </source>
</evidence>
<sequence>MSSGEELLLMHFQSKKDLWLGILIWSAMLLPIWFVVQDQETWPFLFIFIPSLAFCGWIWFGTGYTITDKTLEVRCGPFYEKIPLGKIRRVQHTSSLQGGAALSLDRLEIKYSGGVTLVSPLDSFAFVLELKQRCPNAEFEGL</sequence>
<dbReference type="EMBL" id="CDRZ01000057">
    <property type="protein sequence ID" value="CEO88129.1"/>
    <property type="molecule type" value="Genomic_DNA"/>
</dbReference>
<reference evidence="4" key="1">
    <citation type="submission" date="2015-01" db="EMBL/GenBank/DDBJ databases">
        <authorList>
            <person name="Manzoor Shahid"/>
            <person name="Zubair Saima"/>
        </authorList>
    </citation>
    <scope>NUCLEOTIDE SEQUENCE [LARGE SCALE GENOMIC DNA]</scope>
    <source>
        <strain evidence="4">Sp3</strain>
    </source>
</reference>